<accession>A0A644T563</accession>
<sequence>MKFSKFLLILGIVAIVGIFTVNASFAVSEDLLTYQGSQYISYDKKISSIDYKYVFKDKKDNANLNIKVKKDYQNKYKIKSVNTKFFVYDKKGVFQKSIYKDYNGKNKNSISIKIPKYSSIAKLTINYKTKSNLKKESTNFYMRSSFKQKLYLQSNRSKANVLEKGYNKVNSGKIIYVPTYQKIKIYTKSKNYKIKLIRFMGLNTTSKMKQNIDVVPRDANEWVAVSYEFIEDLKPLGIRLYYY</sequence>
<proteinExistence type="predicted"/>
<evidence type="ECO:0000313" key="1">
    <source>
        <dbReference type="EMBL" id="MPL62063.1"/>
    </source>
</evidence>
<reference evidence="1" key="1">
    <citation type="submission" date="2019-08" db="EMBL/GenBank/DDBJ databases">
        <authorList>
            <person name="Kucharzyk K."/>
            <person name="Murdoch R.W."/>
            <person name="Higgins S."/>
            <person name="Loffler F."/>
        </authorList>
    </citation>
    <scope>NUCLEOTIDE SEQUENCE</scope>
</reference>
<dbReference type="AlphaFoldDB" id="A0A644T563"/>
<name>A0A644T563_9ZZZZ</name>
<organism evidence="1">
    <name type="scientific">bioreactor metagenome</name>
    <dbReference type="NCBI Taxonomy" id="1076179"/>
    <lineage>
        <taxon>unclassified sequences</taxon>
        <taxon>metagenomes</taxon>
        <taxon>ecological metagenomes</taxon>
    </lineage>
</organism>
<gene>
    <name evidence="1" type="ORF">SDC9_07662</name>
</gene>
<protein>
    <submittedName>
        <fullName evidence="1">Uncharacterized protein</fullName>
    </submittedName>
</protein>
<dbReference type="EMBL" id="VSSQ01000016">
    <property type="protein sequence ID" value="MPL62063.1"/>
    <property type="molecule type" value="Genomic_DNA"/>
</dbReference>
<comment type="caution">
    <text evidence="1">The sequence shown here is derived from an EMBL/GenBank/DDBJ whole genome shotgun (WGS) entry which is preliminary data.</text>
</comment>